<organism evidence="3 4">
    <name type="scientific">Comamonas odontotermitis</name>
    <dbReference type="NCBI Taxonomy" id="379895"/>
    <lineage>
        <taxon>Bacteria</taxon>
        <taxon>Pseudomonadati</taxon>
        <taxon>Pseudomonadota</taxon>
        <taxon>Betaproteobacteria</taxon>
        <taxon>Burkholderiales</taxon>
        <taxon>Comamonadaceae</taxon>
        <taxon>Comamonas</taxon>
    </lineage>
</organism>
<gene>
    <name evidence="3" type="ORF">HNP33_003567</name>
</gene>
<dbReference type="Proteomes" id="UP000562492">
    <property type="component" value="Unassembled WGS sequence"/>
</dbReference>
<keyword evidence="2" id="KW-0732">Signal</keyword>
<feature type="chain" id="PRO_5047248503" evidence="2">
    <location>
        <begin position="32"/>
        <end position="119"/>
    </location>
</feature>
<keyword evidence="4" id="KW-1185">Reference proteome</keyword>
<comment type="caution">
    <text evidence="3">The sequence shown here is derived from an EMBL/GenBank/DDBJ whole genome shotgun (WGS) entry which is preliminary data.</text>
</comment>
<evidence type="ECO:0000313" key="3">
    <source>
        <dbReference type="EMBL" id="MBB6579454.1"/>
    </source>
</evidence>
<feature type="region of interest" description="Disordered" evidence="1">
    <location>
        <begin position="99"/>
        <end position="119"/>
    </location>
</feature>
<dbReference type="EMBL" id="JACHKZ010000030">
    <property type="protein sequence ID" value="MBB6579454.1"/>
    <property type="molecule type" value="Genomic_DNA"/>
</dbReference>
<protein>
    <submittedName>
        <fullName evidence="3">Uncharacterized protein</fullName>
    </submittedName>
</protein>
<evidence type="ECO:0000256" key="1">
    <source>
        <dbReference type="SAM" id="MobiDB-lite"/>
    </source>
</evidence>
<feature type="signal peptide" evidence="2">
    <location>
        <begin position="1"/>
        <end position="31"/>
    </location>
</feature>
<dbReference type="RefSeq" id="WP_184710841.1">
    <property type="nucleotide sequence ID" value="NZ_JACHKZ010000030.1"/>
</dbReference>
<name>A0ABR6RJY9_9BURK</name>
<feature type="compositionally biased region" description="Polar residues" evidence="1">
    <location>
        <begin position="102"/>
        <end position="119"/>
    </location>
</feature>
<evidence type="ECO:0000313" key="4">
    <source>
        <dbReference type="Proteomes" id="UP000562492"/>
    </source>
</evidence>
<sequence length="119" mass="12713">MHRKILGGITHKLTRCSLLISAITYATLTCAQGISGIGAFAPNTELGFAPVAAAGEPRINWINGEYQETNKDLSVKVLGGTLTIARSWSQGRWWLNPAWAPPSTSSSIPWGRTSKSSSA</sequence>
<accession>A0ABR6RJY9</accession>
<proteinExistence type="predicted"/>
<evidence type="ECO:0000256" key="2">
    <source>
        <dbReference type="SAM" id="SignalP"/>
    </source>
</evidence>
<reference evidence="3 4" key="1">
    <citation type="submission" date="2020-08" db="EMBL/GenBank/DDBJ databases">
        <title>Functional genomics of gut bacteria from endangered species of beetles.</title>
        <authorList>
            <person name="Carlos-Shanley C."/>
        </authorList>
    </citation>
    <scope>NUCLEOTIDE SEQUENCE [LARGE SCALE GENOMIC DNA]</scope>
    <source>
        <strain evidence="3 4">S00124</strain>
    </source>
</reference>